<dbReference type="AlphaFoldDB" id="A0A7J6VJD6"/>
<evidence type="ECO:0000313" key="1">
    <source>
        <dbReference type="EMBL" id="KAF5185226.1"/>
    </source>
</evidence>
<organism evidence="1 2">
    <name type="scientific">Thalictrum thalictroides</name>
    <name type="common">Rue-anemone</name>
    <name type="synonym">Anemone thalictroides</name>
    <dbReference type="NCBI Taxonomy" id="46969"/>
    <lineage>
        <taxon>Eukaryota</taxon>
        <taxon>Viridiplantae</taxon>
        <taxon>Streptophyta</taxon>
        <taxon>Embryophyta</taxon>
        <taxon>Tracheophyta</taxon>
        <taxon>Spermatophyta</taxon>
        <taxon>Magnoliopsida</taxon>
        <taxon>Ranunculales</taxon>
        <taxon>Ranunculaceae</taxon>
        <taxon>Thalictroideae</taxon>
        <taxon>Thalictrum</taxon>
    </lineage>
</organism>
<dbReference type="Proteomes" id="UP000554482">
    <property type="component" value="Unassembled WGS sequence"/>
</dbReference>
<dbReference type="EMBL" id="JABWDY010030980">
    <property type="protein sequence ID" value="KAF5185226.1"/>
    <property type="molecule type" value="Genomic_DNA"/>
</dbReference>
<protein>
    <submittedName>
        <fullName evidence="1">Uncharacterized protein</fullName>
    </submittedName>
</protein>
<name>A0A7J6VJD6_THATH</name>
<proteinExistence type="predicted"/>
<comment type="caution">
    <text evidence="1">The sequence shown here is derived from an EMBL/GenBank/DDBJ whole genome shotgun (WGS) entry which is preliminary data.</text>
</comment>
<reference evidence="1 2" key="1">
    <citation type="submission" date="2020-06" db="EMBL/GenBank/DDBJ databases">
        <title>Transcriptomic and genomic resources for Thalictrum thalictroides and T. hernandezii: Facilitating candidate gene discovery in an emerging model plant lineage.</title>
        <authorList>
            <person name="Arias T."/>
            <person name="Riano-Pachon D.M."/>
            <person name="Di Stilio V.S."/>
        </authorList>
    </citation>
    <scope>NUCLEOTIDE SEQUENCE [LARGE SCALE GENOMIC DNA]</scope>
    <source>
        <strain evidence="2">cv. WT478/WT964</strain>
        <tissue evidence="1">Leaves</tissue>
    </source>
</reference>
<accession>A0A7J6VJD6</accession>
<evidence type="ECO:0000313" key="2">
    <source>
        <dbReference type="Proteomes" id="UP000554482"/>
    </source>
</evidence>
<keyword evidence="2" id="KW-1185">Reference proteome</keyword>
<gene>
    <name evidence="1" type="ORF">FRX31_025187</name>
</gene>
<sequence length="88" mass="10104">MLVMLLFFFSHCDDNAIFLHFCHTSDLCFCHKILEIAGSHALDSSHEFYQLDIKDTRDLLKPIMAIVKGVEVGFWVHGPIRSLQCSCF</sequence>